<feature type="compositionally biased region" description="Low complexity" evidence="9">
    <location>
        <begin position="319"/>
        <end position="338"/>
    </location>
</feature>
<comment type="caution">
    <text evidence="12">The sequence shown here is derived from an EMBL/GenBank/DDBJ whole genome shotgun (WGS) entry which is preliminary data.</text>
</comment>
<evidence type="ECO:0000256" key="8">
    <source>
        <dbReference type="ARBA" id="ARBA00023136"/>
    </source>
</evidence>
<comment type="similarity">
    <text evidence="2">Belongs to the RETREG family.</text>
</comment>
<feature type="region of interest" description="Disordered" evidence="9">
    <location>
        <begin position="441"/>
        <end position="471"/>
    </location>
</feature>
<comment type="subcellular location">
    <subcellularLocation>
        <location evidence="1">Endoplasmic reticulum membrane</location>
        <topology evidence="1">Multi-pass membrane protein</topology>
    </subcellularLocation>
</comment>
<dbReference type="GO" id="GO:0005789">
    <property type="term" value="C:endoplasmic reticulum membrane"/>
    <property type="evidence" value="ECO:0007669"/>
    <property type="project" value="UniProtKB-SubCell"/>
</dbReference>
<dbReference type="InterPro" id="IPR043384">
    <property type="entry name" value="RETREG1/3"/>
</dbReference>
<evidence type="ECO:0000313" key="13">
    <source>
        <dbReference type="Proteomes" id="UP001283361"/>
    </source>
</evidence>
<feature type="transmembrane region" description="Helical" evidence="10">
    <location>
        <begin position="68"/>
        <end position="86"/>
    </location>
</feature>
<keyword evidence="13" id="KW-1185">Reference proteome</keyword>
<feature type="transmembrane region" description="Helical" evidence="10">
    <location>
        <begin position="146"/>
        <end position="167"/>
    </location>
</feature>
<feature type="region of interest" description="Disordered" evidence="9">
    <location>
        <begin position="265"/>
        <end position="381"/>
    </location>
</feature>
<feature type="compositionally biased region" description="Acidic residues" evidence="9">
    <location>
        <begin position="307"/>
        <end position="318"/>
    </location>
</feature>
<dbReference type="AlphaFoldDB" id="A0AAE1DD07"/>
<dbReference type="PANTHER" id="PTHR28659:SF2">
    <property type="entry name" value="RETICULON-LIKE PROTEIN"/>
    <property type="match status" value="1"/>
</dbReference>
<evidence type="ECO:0000256" key="5">
    <source>
        <dbReference type="ARBA" id="ARBA00022824"/>
    </source>
</evidence>
<dbReference type="Pfam" id="PF24456">
    <property type="entry name" value="RHD_RETREG1-3"/>
    <property type="match status" value="1"/>
</dbReference>
<evidence type="ECO:0000256" key="7">
    <source>
        <dbReference type="ARBA" id="ARBA00023006"/>
    </source>
</evidence>
<feature type="transmembrane region" description="Helical" evidence="10">
    <location>
        <begin position="173"/>
        <end position="192"/>
    </location>
</feature>
<dbReference type="PANTHER" id="PTHR28659">
    <property type="entry name" value="RETICULON-LIKE PROTEIN"/>
    <property type="match status" value="1"/>
</dbReference>
<keyword evidence="6 10" id="KW-1133">Transmembrane helix</keyword>
<gene>
    <name evidence="12" type="ORF">RRG08_002249</name>
</gene>
<name>A0AAE1DD07_9GAST</name>
<accession>A0AAE1DD07</accession>
<feature type="compositionally biased region" description="Acidic residues" evidence="9">
    <location>
        <begin position="451"/>
        <end position="471"/>
    </location>
</feature>
<evidence type="ECO:0000256" key="2">
    <source>
        <dbReference type="ARBA" id="ARBA00006299"/>
    </source>
</evidence>
<proteinExistence type="inferred from homology"/>
<keyword evidence="7" id="KW-0072">Autophagy</keyword>
<evidence type="ECO:0000256" key="3">
    <source>
        <dbReference type="ARBA" id="ARBA00022553"/>
    </source>
</evidence>
<feature type="domain" description="RETREG1-3/ARL6IP-like N-terminal reticulon-homology" evidence="11">
    <location>
        <begin position="27"/>
        <end position="210"/>
    </location>
</feature>
<protein>
    <recommendedName>
        <fullName evidence="11">RETREG1-3/ARL6IP-like N-terminal reticulon-homology domain-containing protein</fullName>
    </recommendedName>
</protein>
<feature type="compositionally biased region" description="Low complexity" evidence="9">
    <location>
        <begin position="360"/>
        <end position="381"/>
    </location>
</feature>
<dbReference type="InterPro" id="IPR057282">
    <property type="entry name" value="RETREG1-3-like_RHD"/>
</dbReference>
<feature type="transmembrane region" description="Helical" evidence="10">
    <location>
        <begin position="44"/>
        <end position="62"/>
    </location>
</feature>
<sequence length="525" mass="57919">MASYPDDDGGGDGHVKRMEQRLTAFLGPYEPLIMQIQSLLVWEYPWRSTILFAFIHLIFWFICTTSSRFFFLVSVVVIAVVLLDTWKNRIWPEIRVPPKEPEDKDGWTPVHPRLLSVPEISTHLSQLFFSGKRVFKQIKGFRLSHPLVFCLASTAFFTSTAFIGYYISGFMLAYITIMSLMLWPSVLYHSILRKLYLKLEPNFMWLDYKMRNTCRSVATLGGRINIGQPASEGGPRVEVVTEDDFVPQMDPEIVAALAKAITDSEEDGGNSALATPRLSKSPSFNNSDDEPMERDFEPSIDQMPSFDDLDNTDDDLDLPSENNSSNSNSRLSALRSSATPHFGDTDSEDDNVLAQGLDFNTSNSNTGSKASTATSSGTAGAGLPSIAGALVARTLSSMVESAMQGVASLSQGQTASASSLIPRTGAKITYTCSEEGESIDFTRPEPTIAESDAEEEDLHYEGDCDDNDDESIDVFDGASNQSRLVRGRSVDEGTDGSDQIAEIERDFDFLRDLDSDTADDKNDSF</sequence>
<organism evidence="12 13">
    <name type="scientific">Elysia crispata</name>
    <name type="common">lettuce slug</name>
    <dbReference type="NCBI Taxonomy" id="231223"/>
    <lineage>
        <taxon>Eukaryota</taxon>
        <taxon>Metazoa</taxon>
        <taxon>Spiralia</taxon>
        <taxon>Lophotrochozoa</taxon>
        <taxon>Mollusca</taxon>
        <taxon>Gastropoda</taxon>
        <taxon>Heterobranchia</taxon>
        <taxon>Euthyneura</taxon>
        <taxon>Panpulmonata</taxon>
        <taxon>Sacoglossa</taxon>
        <taxon>Placobranchoidea</taxon>
        <taxon>Plakobranchidae</taxon>
        <taxon>Elysia</taxon>
    </lineage>
</organism>
<evidence type="ECO:0000259" key="11">
    <source>
        <dbReference type="Pfam" id="PF24456"/>
    </source>
</evidence>
<evidence type="ECO:0000256" key="4">
    <source>
        <dbReference type="ARBA" id="ARBA00022692"/>
    </source>
</evidence>
<keyword evidence="3" id="KW-0597">Phosphoprotein</keyword>
<dbReference type="CDD" id="cd22558">
    <property type="entry name" value="RETR_RHD"/>
    <property type="match status" value="1"/>
</dbReference>
<dbReference type="GO" id="GO:0061709">
    <property type="term" value="P:reticulophagy"/>
    <property type="evidence" value="ECO:0007669"/>
    <property type="project" value="InterPro"/>
</dbReference>
<evidence type="ECO:0000256" key="1">
    <source>
        <dbReference type="ARBA" id="ARBA00004477"/>
    </source>
</evidence>
<evidence type="ECO:0000256" key="10">
    <source>
        <dbReference type="SAM" id="Phobius"/>
    </source>
</evidence>
<feature type="region of interest" description="Disordered" evidence="9">
    <location>
        <begin position="483"/>
        <end position="502"/>
    </location>
</feature>
<keyword evidence="4 10" id="KW-0812">Transmembrane</keyword>
<dbReference type="EMBL" id="JAWDGP010004263">
    <property type="protein sequence ID" value="KAK3766006.1"/>
    <property type="molecule type" value="Genomic_DNA"/>
</dbReference>
<evidence type="ECO:0000313" key="12">
    <source>
        <dbReference type="EMBL" id="KAK3766006.1"/>
    </source>
</evidence>
<evidence type="ECO:0000256" key="6">
    <source>
        <dbReference type="ARBA" id="ARBA00022989"/>
    </source>
</evidence>
<keyword evidence="5" id="KW-0256">Endoplasmic reticulum</keyword>
<evidence type="ECO:0000256" key="9">
    <source>
        <dbReference type="SAM" id="MobiDB-lite"/>
    </source>
</evidence>
<reference evidence="12" key="1">
    <citation type="journal article" date="2023" name="G3 (Bethesda)">
        <title>A reference genome for the long-term kleptoplast-retaining sea slug Elysia crispata morphotype clarki.</title>
        <authorList>
            <person name="Eastman K.E."/>
            <person name="Pendleton A.L."/>
            <person name="Shaikh M.A."/>
            <person name="Suttiyut T."/>
            <person name="Ogas R."/>
            <person name="Tomko P."/>
            <person name="Gavelis G."/>
            <person name="Widhalm J.R."/>
            <person name="Wisecaver J.H."/>
        </authorList>
    </citation>
    <scope>NUCLEOTIDE SEQUENCE</scope>
    <source>
        <strain evidence="12">ECLA1</strain>
    </source>
</reference>
<dbReference type="Proteomes" id="UP001283361">
    <property type="component" value="Unassembled WGS sequence"/>
</dbReference>
<keyword evidence="8 10" id="KW-0472">Membrane</keyword>